<sequence>MKKTQDEPGLFFELQDLTVLFSLVKSMEDRLSQGERNILIEIEKTLYEHLSIKEVAKLISTKTGA</sequence>
<accession>A0A7T8B9B0</accession>
<evidence type="ECO:0000313" key="2">
    <source>
        <dbReference type="Proteomes" id="UP000595917"/>
    </source>
</evidence>
<dbReference type="EMBL" id="CP067089">
    <property type="protein sequence ID" value="QQO08151.1"/>
    <property type="molecule type" value="Genomic_DNA"/>
</dbReference>
<dbReference type="Proteomes" id="UP000595917">
    <property type="component" value="Chromosome"/>
</dbReference>
<protein>
    <recommendedName>
        <fullName evidence="3">HTH luxR-type domain-containing protein</fullName>
    </recommendedName>
</protein>
<keyword evidence="2" id="KW-1185">Reference proteome</keyword>
<evidence type="ECO:0008006" key="3">
    <source>
        <dbReference type="Google" id="ProtNLM"/>
    </source>
</evidence>
<dbReference type="RefSeq" id="WP_215625457.1">
    <property type="nucleotide sequence ID" value="NZ_CP067089.2"/>
</dbReference>
<dbReference type="KEGG" id="bhc:JFL75_14560"/>
<dbReference type="AlphaFoldDB" id="A0A7T8B9B0"/>
<organism evidence="1 2">
    <name type="scientific">Breznakiella homolactica</name>
    <dbReference type="NCBI Taxonomy" id="2798577"/>
    <lineage>
        <taxon>Bacteria</taxon>
        <taxon>Pseudomonadati</taxon>
        <taxon>Spirochaetota</taxon>
        <taxon>Spirochaetia</taxon>
        <taxon>Spirochaetales</taxon>
        <taxon>Breznakiellaceae</taxon>
        <taxon>Breznakiella</taxon>
    </lineage>
</organism>
<name>A0A7T8B9B0_9SPIR</name>
<proteinExistence type="predicted"/>
<evidence type="ECO:0000313" key="1">
    <source>
        <dbReference type="EMBL" id="QQO08151.1"/>
    </source>
</evidence>
<gene>
    <name evidence="1" type="ORF">JFL75_14560</name>
</gene>
<reference evidence="1" key="1">
    <citation type="submission" date="2021-01" db="EMBL/GenBank/DDBJ databases">
        <title>Description of Breznakiella homolactica.</title>
        <authorList>
            <person name="Song Y."/>
            <person name="Brune A."/>
        </authorList>
    </citation>
    <scope>NUCLEOTIDE SEQUENCE</scope>
    <source>
        <strain evidence="1">RmG30</strain>
    </source>
</reference>